<feature type="domain" description="RING-type" evidence="6">
    <location>
        <begin position="18"/>
        <end position="56"/>
    </location>
</feature>
<gene>
    <name evidence="8" type="ORF">FSP39_012415</name>
</gene>
<dbReference type="PANTHER" id="PTHR10131">
    <property type="entry name" value="TNF RECEPTOR ASSOCIATED FACTOR"/>
    <property type="match status" value="1"/>
</dbReference>
<dbReference type="AlphaFoldDB" id="A0AA88XIW4"/>
<sequence>MGYDIERFVGPVNEGLLCCICRDVLQDPLQAPCEHAFCKTCIEGWLVNEVTCPEDRQILSSSRLKPLFRYMKNDLDRLQIYCTFKARGCPHISKLEFLPKHESECPYATVSCPNERCSVLVSRRDLEKHLNTCEFQKRECSKGCGIMISSADERKHNCIAELRTMMDSLRSEFAGKMAEQKREMELRLNMQRGHMVQKEAAMQGKLDEMKSESSKLSQKVKLLMDSETQRRQDMEKLEIEKKELIELLRGHRSSSVDRSRLPRPGTSKRFHKALQSKVTEI</sequence>
<evidence type="ECO:0000256" key="3">
    <source>
        <dbReference type="ARBA" id="ARBA00022833"/>
    </source>
</evidence>
<evidence type="ECO:0000256" key="5">
    <source>
        <dbReference type="SAM" id="MobiDB-lite"/>
    </source>
</evidence>
<organism evidence="8 9">
    <name type="scientific">Pinctada imbricata</name>
    <name type="common">Atlantic pearl-oyster</name>
    <name type="synonym">Pinctada martensii</name>
    <dbReference type="NCBI Taxonomy" id="66713"/>
    <lineage>
        <taxon>Eukaryota</taxon>
        <taxon>Metazoa</taxon>
        <taxon>Spiralia</taxon>
        <taxon>Lophotrochozoa</taxon>
        <taxon>Mollusca</taxon>
        <taxon>Bivalvia</taxon>
        <taxon>Autobranchia</taxon>
        <taxon>Pteriomorphia</taxon>
        <taxon>Pterioida</taxon>
        <taxon>Pterioidea</taxon>
        <taxon>Pteriidae</taxon>
        <taxon>Pinctada</taxon>
    </lineage>
</organism>
<keyword evidence="3 4" id="KW-0862">Zinc</keyword>
<reference evidence="8" key="1">
    <citation type="submission" date="2019-08" db="EMBL/GenBank/DDBJ databases">
        <title>The improved chromosome-level genome for the pearl oyster Pinctada fucata martensii using PacBio sequencing and Hi-C.</title>
        <authorList>
            <person name="Zheng Z."/>
        </authorList>
    </citation>
    <scope>NUCLEOTIDE SEQUENCE</scope>
    <source>
        <strain evidence="8">ZZ-2019</strain>
        <tissue evidence="8">Adductor muscle</tissue>
    </source>
</reference>
<feature type="zinc finger region" description="TRAF-type" evidence="4">
    <location>
        <begin position="101"/>
        <end position="144"/>
    </location>
</feature>
<dbReference type="PROSITE" id="PS50089">
    <property type="entry name" value="ZF_RING_2"/>
    <property type="match status" value="1"/>
</dbReference>
<dbReference type="InterPro" id="IPR001841">
    <property type="entry name" value="Znf_RING"/>
</dbReference>
<protein>
    <submittedName>
        <fullName evidence="8">Uncharacterized protein</fullName>
    </submittedName>
</protein>
<dbReference type="SUPFAM" id="SSF49599">
    <property type="entry name" value="TRAF domain-like"/>
    <property type="match status" value="1"/>
</dbReference>
<evidence type="ECO:0000259" key="6">
    <source>
        <dbReference type="PROSITE" id="PS50089"/>
    </source>
</evidence>
<dbReference type="Gene3D" id="3.30.40.10">
    <property type="entry name" value="Zinc/RING finger domain, C3HC4 (zinc finger)"/>
    <property type="match status" value="2"/>
</dbReference>
<dbReference type="EMBL" id="VSWD01000012">
    <property type="protein sequence ID" value="KAK3086033.1"/>
    <property type="molecule type" value="Genomic_DNA"/>
</dbReference>
<comment type="caution">
    <text evidence="8">The sequence shown here is derived from an EMBL/GenBank/DDBJ whole genome shotgun (WGS) entry which is preliminary data.</text>
</comment>
<evidence type="ECO:0000259" key="7">
    <source>
        <dbReference type="PROSITE" id="PS50145"/>
    </source>
</evidence>
<dbReference type="PANTHER" id="PTHR10131:SF157">
    <property type="entry name" value="RECEPTOR-ASSOCIATED FACTOR, PUTATIVE-RELATED"/>
    <property type="match status" value="1"/>
</dbReference>
<dbReference type="SUPFAM" id="SSF57850">
    <property type="entry name" value="RING/U-box"/>
    <property type="match status" value="1"/>
</dbReference>
<dbReference type="GO" id="GO:0008270">
    <property type="term" value="F:zinc ion binding"/>
    <property type="evidence" value="ECO:0007669"/>
    <property type="project" value="UniProtKB-KW"/>
</dbReference>
<proteinExistence type="predicted"/>
<keyword evidence="1 4" id="KW-0479">Metal-binding</keyword>
<feature type="domain" description="TRAF-type" evidence="7">
    <location>
        <begin position="101"/>
        <end position="144"/>
    </location>
</feature>
<feature type="compositionally biased region" description="Basic and acidic residues" evidence="5">
    <location>
        <begin position="251"/>
        <end position="260"/>
    </location>
</feature>
<evidence type="ECO:0000256" key="2">
    <source>
        <dbReference type="ARBA" id="ARBA00022771"/>
    </source>
</evidence>
<accession>A0AA88XIW4</accession>
<dbReference type="InterPro" id="IPR013083">
    <property type="entry name" value="Znf_RING/FYVE/PHD"/>
</dbReference>
<feature type="region of interest" description="Disordered" evidence="5">
    <location>
        <begin position="251"/>
        <end position="281"/>
    </location>
</feature>
<dbReference type="InterPro" id="IPR001293">
    <property type="entry name" value="Znf_TRAF"/>
</dbReference>
<keyword evidence="2 4" id="KW-0863">Zinc-finger</keyword>
<evidence type="ECO:0000256" key="1">
    <source>
        <dbReference type="ARBA" id="ARBA00022723"/>
    </source>
</evidence>
<dbReference type="InterPro" id="IPR018957">
    <property type="entry name" value="Znf_C3HC4_RING-type"/>
</dbReference>
<dbReference type="Pfam" id="PF02176">
    <property type="entry name" value="zf-TRAF"/>
    <property type="match status" value="1"/>
</dbReference>
<evidence type="ECO:0000256" key="4">
    <source>
        <dbReference type="PROSITE-ProRule" id="PRU00207"/>
    </source>
</evidence>
<dbReference type="PROSITE" id="PS00518">
    <property type="entry name" value="ZF_RING_1"/>
    <property type="match status" value="1"/>
</dbReference>
<name>A0AA88XIW4_PINIB</name>
<keyword evidence="9" id="KW-1185">Reference proteome</keyword>
<dbReference type="Proteomes" id="UP001186944">
    <property type="component" value="Unassembled WGS sequence"/>
</dbReference>
<dbReference type="SMART" id="SM00184">
    <property type="entry name" value="RING"/>
    <property type="match status" value="1"/>
</dbReference>
<dbReference type="InterPro" id="IPR017907">
    <property type="entry name" value="Znf_RING_CS"/>
</dbReference>
<dbReference type="PROSITE" id="PS50145">
    <property type="entry name" value="ZF_TRAF"/>
    <property type="match status" value="1"/>
</dbReference>
<dbReference type="Pfam" id="PF00097">
    <property type="entry name" value="zf-C3HC4"/>
    <property type="match status" value="1"/>
</dbReference>
<dbReference type="GO" id="GO:0043122">
    <property type="term" value="P:regulation of canonical NF-kappaB signal transduction"/>
    <property type="evidence" value="ECO:0007669"/>
    <property type="project" value="TreeGrafter"/>
</dbReference>
<evidence type="ECO:0000313" key="9">
    <source>
        <dbReference type="Proteomes" id="UP001186944"/>
    </source>
</evidence>
<evidence type="ECO:0000313" key="8">
    <source>
        <dbReference type="EMBL" id="KAK3086033.1"/>
    </source>
</evidence>